<proteinExistence type="predicted"/>
<reference evidence="1 2" key="1">
    <citation type="submission" date="2018-06" db="EMBL/GenBank/DDBJ databases">
        <authorList>
            <consortium name="Pathogen Informatics"/>
            <person name="Doyle S."/>
        </authorList>
    </citation>
    <scope>NUCLEOTIDE SEQUENCE [LARGE SCALE GENOMIC DNA]</scope>
    <source>
        <strain evidence="1 2">NCTC11991</strain>
    </source>
</reference>
<dbReference type="Proteomes" id="UP000255110">
    <property type="component" value="Unassembled WGS sequence"/>
</dbReference>
<protein>
    <submittedName>
        <fullName evidence="1">Uncharacterized protein</fullName>
    </submittedName>
</protein>
<sequence length="30" mass="3299">MVSALSDGNKFYADFMYRIRASTAVEIANG</sequence>
<organism evidence="1 2">
    <name type="scientific">Legionella steigerwaltii</name>
    <dbReference type="NCBI Taxonomy" id="460"/>
    <lineage>
        <taxon>Bacteria</taxon>
        <taxon>Pseudomonadati</taxon>
        <taxon>Pseudomonadota</taxon>
        <taxon>Gammaproteobacteria</taxon>
        <taxon>Legionellales</taxon>
        <taxon>Legionellaceae</taxon>
        <taxon>Legionella</taxon>
    </lineage>
</organism>
<gene>
    <name evidence="1" type="ORF">NCTC11991_01263</name>
</gene>
<evidence type="ECO:0000313" key="1">
    <source>
        <dbReference type="EMBL" id="STY22674.1"/>
    </source>
</evidence>
<accession>A0A378L7H8</accession>
<name>A0A378L7H8_9GAMM</name>
<dbReference type="AlphaFoldDB" id="A0A378L7H8"/>
<evidence type="ECO:0000313" key="2">
    <source>
        <dbReference type="Proteomes" id="UP000255110"/>
    </source>
</evidence>
<dbReference type="EMBL" id="UGOY01000001">
    <property type="protein sequence ID" value="STY22674.1"/>
    <property type="molecule type" value="Genomic_DNA"/>
</dbReference>